<dbReference type="GO" id="GO:0000105">
    <property type="term" value="P:L-histidine biosynthetic process"/>
    <property type="evidence" value="ECO:0007669"/>
    <property type="project" value="UniProtKB-KW"/>
</dbReference>
<evidence type="ECO:0000313" key="7">
    <source>
        <dbReference type="EMBL" id="SMG59798.1"/>
    </source>
</evidence>
<keyword evidence="2 5" id="KW-0028">Amino-acid biosynthesis</keyword>
<gene>
    <name evidence="7" type="ORF">SAMN06265784_11446</name>
</gene>
<dbReference type="InterPro" id="IPR013785">
    <property type="entry name" value="Aldolase_TIM"/>
</dbReference>
<keyword evidence="8" id="KW-1185">Reference proteome</keyword>
<dbReference type="Pfam" id="PF00977">
    <property type="entry name" value="His_biosynth"/>
    <property type="match status" value="2"/>
</dbReference>
<dbReference type="GO" id="GO:0016853">
    <property type="term" value="F:isomerase activity"/>
    <property type="evidence" value="ECO:0007669"/>
    <property type="project" value="UniProtKB-KW"/>
</dbReference>
<dbReference type="CDD" id="cd04723">
    <property type="entry name" value="HisA_HisF"/>
    <property type="match status" value="1"/>
</dbReference>
<dbReference type="STRING" id="1515439.SAMN06265784_11446"/>
<keyword evidence="7" id="KW-0413">Isomerase</keyword>
<proteinExistence type="inferred from homology"/>
<protein>
    <submittedName>
        <fullName evidence="7">Phosphoribosylformimino-5-aminoimidazole carboxamide ribotide isomerase</fullName>
    </submittedName>
</protein>
<comment type="pathway">
    <text evidence="4">Amino-acid biosynthesis.</text>
</comment>
<name>A0A1X7M0U5_9BURK</name>
<evidence type="ECO:0000256" key="6">
    <source>
        <dbReference type="SAM" id="MobiDB-lite"/>
    </source>
</evidence>
<evidence type="ECO:0000313" key="8">
    <source>
        <dbReference type="Proteomes" id="UP000193228"/>
    </source>
</evidence>
<evidence type="ECO:0000256" key="4">
    <source>
        <dbReference type="ARBA" id="ARBA00029440"/>
    </source>
</evidence>
<reference evidence="8" key="1">
    <citation type="submission" date="2017-04" db="EMBL/GenBank/DDBJ databases">
        <authorList>
            <person name="Varghese N."/>
            <person name="Submissions S."/>
        </authorList>
    </citation>
    <scope>NUCLEOTIDE SEQUENCE [LARGE SCALE GENOMIC DNA]</scope>
    <source>
        <strain evidence="8">LMG 29540</strain>
    </source>
</reference>
<feature type="region of interest" description="Disordered" evidence="6">
    <location>
        <begin position="111"/>
        <end position="150"/>
    </location>
</feature>
<organism evidence="7 8">
    <name type="scientific">Paraburkholderia susongensis</name>
    <dbReference type="NCBI Taxonomy" id="1515439"/>
    <lineage>
        <taxon>Bacteria</taxon>
        <taxon>Pseudomonadati</taxon>
        <taxon>Pseudomonadota</taxon>
        <taxon>Betaproteobacteria</taxon>
        <taxon>Burkholderiales</taxon>
        <taxon>Burkholderiaceae</taxon>
        <taxon>Paraburkholderia</taxon>
    </lineage>
</organism>
<dbReference type="RefSeq" id="WP_085488991.1">
    <property type="nucleotide sequence ID" value="NZ_FXAT01000014.1"/>
</dbReference>
<dbReference type="Gene3D" id="3.20.20.70">
    <property type="entry name" value="Aldolase class I"/>
    <property type="match status" value="2"/>
</dbReference>
<dbReference type="OrthoDB" id="8535539at2"/>
<dbReference type="SUPFAM" id="SSF51366">
    <property type="entry name" value="Ribulose-phoshate binding barrel"/>
    <property type="match status" value="1"/>
</dbReference>
<dbReference type="AlphaFoldDB" id="A0A1X7M0U5"/>
<keyword evidence="3 5" id="KW-0368">Histidine biosynthesis</keyword>
<feature type="compositionally biased region" description="Polar residues" evidence="6">
    <location>
        <begin position="116"/>
        <end position="142"/>
    </location>
</feature>
<evidence type="ECO:0000256" key="5">
    <source>
        <dbReference type="RuleBase" id="RU003657"/>
    </source>
</evidence>
<accession>A0A1X7M0U5</accession>
<dbReference type="InterPro" id="IPR006062">
    <property type="entry name" value="His_biosynth"/>
</dbReference>
<dbReference type="InterPro" id="IPR011060">
    <property type="entry name" value="RibuloseP-bd_barrel"/>
</dbReference>
<comment type="similarity">
    <text evidence="1 5">Belongs to the HisA/HisF family.</text>
</comment>
<evidence type="ECO:0000256" key="1">
    <source>
        <dbReference type="ARBA" id="ARBA00009667"/>
    </source>
</evidence>
<sequence>MQVIPVLDLLDGHAVRAVRGERTAYRPIQSRLAATSEPLAIARALLDASGARTLYIADLGAILGRGAHVSTLAALCAALPGIHIWIDAGFADYASMRALFERIDAIGQSIEPRSSEPASQPYGQPYTQPDNQPIIQPASQPDNEPGGHAARTGLATLVPVFGTESLRDIHALRAAQTAGLAPILSLDHRAGELLAAAELERSSAWWPSRVIAMTLDQVGSYAGPDLATFERIRARAAAHTTVIGAGGIRNRADMTAAARTGATAWLVASALHDRQIGSALTGSCSDSW</sequence>
<evidence type="ECO:0000256" key="2">
    <source>
        <dbReference type="ARBA" id="ARBA00022605"/>
    </source>
</evidence>
<evidence type="ECO:0000256" key="3">
    <source>
        <dbReference type="ARBA" id="ARBA00023102"/>
    </source>
</evidence>
<dbReference type="EMBL" id="FXAT01000014">
    <property type="protein sequence ID" value="SMG59798.1"/>
    <property type="molecule type" value="Genomic_DNA"/>
</dbReference>
<dbReference type="Proteomes" id="UP000193228">
    <property type="component" value="Unassembled WGS sequence"/>
</dbReference>